<evidence type="ECO:0000313" key="2">
    <source>
        <dbReference type="EMBL" id="MRX76005.1"/>
    </source>
</evidence>
<organism evidence="2 3">
    <name type="scientific">Pedobacter petrophilus</name>
    <dbReference type="NCBI Taxonomy" id="1908241"/>
    <lineage>
        <taxon>Bacteria</taxon>
        <taxon>Pseudomonadati</taxon>
        <taxon>Bacteroidota</taxon>
        <taxon>Sphingobacteriia</taxon>
        <taxon>Sphingobacteriales</taxon>
        <taxon>Sphingobacteriaceae</taxon>
        <taxon>Pedobacter</taxon>
    </lineage>
</organism>
<evidence type="ECO:0000256" key="1">
    <source>
        <dbReference type="SAM" id="Phobius"/>
    </source>
</evidence>
<feature type="transmembrane region" description="Helical" evidence="1">
    <location>
        <begin position="132"/>
        <end position="153"/>
    </location>
</feature>
<evidence type="ECO:0000313" key="3">
    <source>
        <dbReference type="Proteomes" id="UP000487757"/>
    </source>
</evidence>
<dbReference type="AlphaFoldDB" id="A0A7K0FWV8"/>
<proteinExistence type="predicted"/>
<keyword evidence="1" id="KW-0812">Transmembrane</keyword>
<sequence length="256" mass="29167">MGTGFSLFLFLIAIKLMNQYLDKDIAQPAVLNNPNLGENKLISYFPVVFHLTIIALILLSCFIPGIMSGSRINLLISDGIFQFVSTMLIYIISLINPFVSFSTEMRKKIIDSAGEQDFNWLNWLLRNKNWQLLKTLACIVIVGYCIYNGYLVIPDLNQGILSGITVVLILFFIIGNMVQLIKDPVLFKQKILFRLSILYRSFKLVFIISIFLLVAIYIMIATLKINQDQRVLTMGSILLVYNVVMAYNEFKILQAS</sequence>
<feature type="transmembrane region" description="Helical" evidence="1">
    <location>
        <begin position="159"/>
        <end position="181"/>
    </location>
</feature>
<dbReference type="RefSeq" id="WP_154280240.1">
    <property type="nucleotide sequence ID" value="NZ_WKKH01000009.1"/>
</dbReference>
<dbReference type="Proteomes" id="UP000487757">
    <property type="component" value="Unassembled WGS sequence"/>
</dbReference>
<reference evidence="2 3" key="1">
    <citation type="submission" date="2019-11" db="EMBL/GenBank/DDBJ databases">
        <title>Pedobacter petrophilus genome.</title>
        <authorList>
            <person name="Feldbauer M.J."/>
            <person name="Newman J.D."/>
        </authorList>
    </citation>
    <scope>NUCLEOTIDE SEQUENCE [LARGE SCALE GENOMIC DNA]</scope>
    <source>
        <strain evidence="2 3">LMG 29686</strain>
    </source>
</reference>
<name>A0A7K0FWV8_9SPHI</name>
<protein>
    <recommendedName>
        <fullName evidence="4">DUF4271 domain-containing protein</fullName>
    </recommendedName>
</protein>
<keyword evidence="3" id="KW-1185">Reference proteome</keyword>
<dbReference type="OrthoDB" id="764994at2"/>
<feature type="transmembrane region" description="Helical" evidence="1">
    <location>
        <begin position="79"/>
        <end position="99"/>
    </location>
</feature>
<comment type="caution">
    <text evidence="2">The sequence shown here is derived from an EMBL/GenBank/DDBJ whole genome shotgun (WGS) entry which is preliminary data.</text>
</comment>
<gene>
    <name evidence="2" type="ORF">GJU39_07875</name>
</gene>
<feature type="transmembrane region" description="Helical" evidence="1">
    <location>
        <begin position="202"/>
        <end position="225"/>
    </location>
</feature>
<keyword evidence="1" id="KW-0472">Membrane</keyword>
<accession>A0A7K0FWV8</accession>
<evidence type="ECO:0008006" key="4">
    <source>
        <dbReference type="Google" id="ProtNLM"/>
    </source>
</evidence>
<dbReference type="EMBL" id="WKKH01000009">
    <property type="protein sequence ID" value="MRX76005.1"/>
    <property type="molecule type" value="Genomic_DNA"/>
</dbReference>
<keyword evidence="1" id="KW-1133">Transmembrane helix</keyword>
<feature type="transmembrane region" description="Helical" evidence="1">
    <location>
        <begin position="41"/>
        <end position="67"/>
    </location>
</feature>
<feature type="transmembrane region" description="Helical" evidence="1">
    <location>
        <begin position="231"/>
        <end position="250"/>
    </location>
</feature>